<dbReference type="AlphaFoldDB" id="A0A1I8BTT1"/>
<dbReference type="WBParaSite" id="MhA1_Contig617.frz3.gene3">
    <property type="protein sequence ID" value="MhA1_Contig617.frz3.gene3"/>
    <property type="gene ID" value="MhA1_Contig617.frz3.gene3"/>
</dbReference>
<dbReference type="SUPFAM" id="SSF49354">
    <property type="entry name" value="PapD-like"/>
    <property type="match status" value="1"/>
</dbReference>
<reference evidence="4" key="1">
    <citation type="submission" date="2016-11" db="UniProtKB">
        <authorList>
            <consortium name="WormBaseParasite"/>
        </authorList>
    </citation>
    <scope>IDENTIFICATION</scope>
</reference>
<dbReference type="Gene3D" id="2.60.40.10">
    <property type="entry name" value="Immunoglobulins"/>
    <property type="match status" value="1"/>
</dbReference>
<comment type="function">
    <text evidence="1">Central component in molecular interactions underlying sperm crawling. Forms an extensive filament system that extends from sperm villipoda, along the leading edge of the pseudopod.</text>
</comment>
<accession>A0A1I8BTT1</accession>
<keyword evidence="1" id="KW-0963">Cytoplasm</keyword>
<evidence type="ECO:0000256" key="1">
    <source>
        <dbReference type="RuleBase" id="RU003425"/>
    </source>
</evidence>
<dbReference type="PANTHER" id="PTHR22947">
    <property type="entry name" value="MAJOR SPERM PROTEIN"/>
    <property type="match status" value="1"/>
</dbReference>
<name>A0A1I8BTT1_MELHA</name>
<organism evidence="3 4">
    <name type="scientific">Meloidogyne hapla</name>
    <name type="common">Root-knot nematode worm</name>
    <dbReference type="NCBI Taxonomy" id="6305"/>
    <lineage>
        <taxon>Eukaryota</taxon>
        <taxon>Metazoa</taxon>
        <taxon>Ecdysozoa</taxon>
        <taxon>Nematoda</taxon>
        <taxon>Chromadorea</taxon>
        <taxon>Rhabditida</taxon>
        <taxon>Tylenchina</taxon>
        <taxon>Tylenchomorpha</taxon>
        <taxon>Tylenchoidea</taxon>
        <taxon>Meloidogynidae</taxon>
        <taxon>Meloidogyninae</taxon>
        <taxon>Meloidogyne</taxon>
    </lineage>
</organism>
<dbReference type="PANTHER" id="PTHR22947:SF39">
    <property type="entry name" value="MSP DOMAIN-CONTAINING PROTEIN"/>
    <property type="match status" value="1"/>
</dbReference>
<proteinExistence type="predicted"/>
<dbReference type="InterPro" id="IPR051774">
    <property type="entry name" value="Sperm-specific_class_P"/>
</dbReference>
<evidence type="ECO:0000313" key="4">
    <source>
        <dbReference type="WBParaSite" id="MhA1_Contig617.frz3.gene3"/>
    </source>
</evidence>
<evidence type="ECO:0000313" key="3">
    <source>
        <dbReference type="Proteomes" id="UP000095281"/>
    </source>
</evidence>
<dbReference type="Proteomes" id="UP000095281">
    <property type="component" value="Unplaced"/>
</dbReference>
<dbReference type="PROSITE" id="PS50202">
    <property type="entry name" value="MSP"/>
    <property type="match status" value="1"/>
</dbReference>
<dbReference type="InterPro" id="IPR013783">
    <property type="entry name" value="Ig-like_fold"/>
</dbReference>
<dbReference type="InterPro" id="IPR008962">
    <property type="entry name" value="PapD-like_sf"/>
</dbReference>
<keyword evidence="1" id="KW-0206">Cytoskeleton</keyword>
<sequence length="142" mass="16154">MFSLFRRFFIGYAENLIISPNPVYINSNGGTALVAVRNNGETRYAFKISCTNNLDYLFSDVYGFFEVGERKEIEITRRNGPAKADYFYFCLVEARPGDNDASELFPQFDYGHHKIKITLEASSSLRETLIATKEPPSIGEEE</sequence>
<dbReference type="OMA" id="FEVGERK"/>
<feature type="domain" description="MSP" evidence="2">
    <location>
        <begin position="15"/>
        <end position="142"/>
    </location>
</feature>
<keyword evidence="3" id="KW-1185">Reference proteome</keyword>
<protein>
    <recommendedName>
        <fullName evidence="1">Major sperm protein</fullName>
    </recommendedName>
</protein>
<dbReference type="InterPro" id="IPR000535">
    <property type="entry name" value="MSP_dom"/>
</dbReference>
<evidence type="ECO:0000259" key="2">
    <source>
        <dbReference type="PROSITE" id="PS50202"/>
    </source>
</evidence>
<dbReference type="Pfam" id="PF00635">
    <property type="entry name" value="Motile_Sperm"/>
    <property type="match status" value="1"/>
</dbReference>